<dbReference type="EMBL" id="CP015641">
    <property type="protein sequence ID" value="ANF23662.1"/>
    <property type="molecule type" value="Genomic_DNA"/>
</dbReference>
<dbReference type="PANTHER" id="PTHR30555">
    <property type="entry name" value="HYDROPEROXIDASE I, BIFUNCTIONAL CATALASE-PEROXIDASE"/>
    <property type="match status" value="1"/>
</dbReference>
<dbReference type="Gene3D" id="1.10.520.10">
    <property type="match status" value="1"/>
</dbReference>
<keyword evidence="6" id="KW-0408">Iron</keyword>
<dbReference type="PANTHER" id="PTHR30555:SF0">
    <property type="entry name" value="CATALASE-PEROXIDASE"/>
    <property type="match status" value="1"/>
</dbReference>
<keyword evidence="5" id="KW-0560">Oxidoreductase</keyword>
<evidence type="ECO:0000256" key="5">
    <source>
        <dbReference type="ARBA" id="ARBA00023002"/>
    </source>
</evidence>
<proteinExistence type="predicted"/>
<evidence type="ECO:0000256" key="1">
    <source>
        <dbReference type="ARBA" id="ARBA00001970"/>
    </source>
</evidence>
<evidence type="ECO:0000256" key="3">
    <source>
        <dbReference type="ARBA" id="ARBA00022617"/>
    </source>
</evidence>
<dbReference type="InterPro" id="IPR010255">
    <property type="entry name" value="Haem_peroxidase_sf"/>
</dbReference>
<dbReference type="GO" id="GO:0020037">
    <property type="term" value="F:heme binding"/>
    <property type="evidence" value="ECO:0007669"/>
    <property type="project" value="InterPro"/>
</dbReference>
<dbReference type="InterPro" id="IPR000763">
    <property type="entry name" value="Catalase_peroxidase"/>
</dbReference>
<evidence type="ECO:0000256" key="2">
    <source>
        <dbReference type="ARBA" id="ARBA00022559"/>
    </source>
</evidence>
<comment type="cofactor">
    <cofactor evidence="1">
        <name>heme b</name>
        <dbReference type="ChEBI" id="CHEBI:60344"/>
    </cofactor>
</comment>
<keyword evidence="3" id="KW-0349">Heme</keyword>
<dbReference type="AlphaFoldDB" id="A0A172WJL8"/>
<dbReference type="GO" id="GO:0005829">
    <property type="term" value="C:cytosol"/>
    <property type="evidence" value="ECO:0007669"/>
    <property type="project" value="TreeGrafter"/>
</dbReference>
<evidence type="ECO:0008006" key="9">
    <source>
        <dbReference type="Google" id="ProtNLM"/>
    </source>
</evidence>
<evidence type="ECO:0000313" key="8">
    <source>
        <dbReference type="Proteomes" id="UP000077787"/>
    </source>
</evidence>
<evidence type="ECO:0000313" key="7">
    <source>
        <dbReference type="EMBL" id="ANF23662.1"/>
    </source>
</evidence>
<keyword evidence="2" id="KW-0575">Peroxidase</keyword>
<dbReference type="GO" id="GO:0004096">
    <property type="term" value="F:catalase activity"/>
    <property type="evidence" value="ECO:0007669"/>
    <property type="project" value="InterPro"/>
</dbReference>
<keyword evidence="4" id="KW-0479">Metal-binding</keyword>
<dbReference type="GO" id="GO:0046872">
    <property type="term" value="F:metal ion binding"/>
    <property type="evidence" value="ECO:0007669"/>
    <property type="project" value="UniProtKB-KW"/>
</dbReference>
<name>A0A172WJL8_STUST</name>
<sequence length="71" mass="7790">MSFTVSAASTTRVDLIFGAQSELRAQAEVYGMADGNEKFVQDFVKAWDKVMNADRLDIGKPADNFSQKLSA</sequence>
<evidence type="ECO:0000256" key="4">
    <source>
        <dbReference type="ARBA" id="ARBA00022723"/>
    </source>
</evidence>
<protein>
    <recommendedName>
        <fullName evidence="9">Catalase-peroxidase</fullName>
    </recommendedName>
</protein>
<dbReference type="SUPFAM" id="SSF48113">
    <property type="entry name" value="Heme-dependent peroxidases"/>
    <property type="match status" value="1"/>
</dbReference>
<dbReference type="GO" id="GO:0042744">
    <property type="term" value="P:hydrogen peroxide catabolic process"/>
    <property type="evidence" value="ECO:0007669"/>
    <property type="project" value="TreeGrafter"/>
</dbReference>
<organism evidence="7 8">
    <name type="scientific">Stutzerimonas stutzeri</name>
    <name type="common">Pseudomonas stutzeri</name>
    <dbReference type="NCBI Taxonomy" id="316"/>
    <lineage>
        <taxon>Bacteria</taxon>
        <taxon>Pseudomonadati</taxon>
        <taxon>Pseudomonadota</taxon>
        <taxon>Gammaproteobacteria</taxon>
        <taxon>Pseudomonadales</taxon>
        <taxon>Pseudomonadaceae</taxon>
        <taxon>Stutzerimonas</taxon>
    </lineage>
</organism>
<evidence type="ECO:0000256" key="6">
    <source>
        <dbReference type="ARBA" id="ARBA00023004"/>
    </source>
</evidence>
<gene>
    <name evidence="7" type="ORF">PS273GM_00145</name>
</gene>
<accession>A0A172WJL8</accession>
<reference evidence="7 8" key="1">
    <citation type="submission" date="2016-05" db="EMBL/GenBank/DDBJ databases">
        <title>Genome sequence of Pseudomonas stutzeri 273 and identification of the exopolysaccharide biosynthesis locus.</title>
        <authorList>
            <person name="Wu S."/>
            <person name="Sun C."/>
        </authorList>
    </citation>
    <scope>NUCLEOTIDE SEQUENCE [LARGE SCALE GENOMIC DNA]</scope>
    <source>
        <strain evidence="7 8">273</strain>
    </source>
</reference>
<dbReference type="Proteomes" id="UP000077787">
    <property type="component" value="Chromosome"/>
</dbReference>
<dbReference type="GO" id="GO:0070301">
    <property type="term" value="P:cellular response to hydrogen peroxide"/>
    <property type="evidence" value="ECO:0007669"/>
    <property type="project" value="TreeGrafter"/>
</dbReference>